<evidence type="ECO:0000313" key="2">
    <source>
        <dbReference type="Proteomes" id="UP000474567"/>
    </source>
</evidence>
<name>A0ABN7ERR5_9FLAO</name>
<protein>
    <submittedName>
        <fullName evidence="1">Uncharacterized protein</fullName>
    </submittedName>
</protein>
<organism evidence="1 2">
    <name type="scientific">Flavobacterium collinsii</name>
    <dbReference type="NCBI Taxonomy" id="1114861"/>
    <lineage>
        <taxon>Bacteria</taxon>
        <taxon>Pseudomonadati</taxon>
        <taxon>Bacteroidota</taxon>
        <taxon>Flavobacteriia</taxon>
        <taxon>Flavobacteriales</taxon>
        <taxon>Flavobacteriaceae</taxon>
        <taxon>Flavobacterium</taxon>
    </lineage>
</organism>
<keyword evidence="2" id="KW-1185">Reference proteome</keyword>
<gene>
    <name evidence="1" type="ORF">FLACOL7796_03841</name>
</gene>
<reference evidence="1 2" key="1">
    <citation type="submission" date="2020-02" db="EMBL/GenBank/DDBJ databases">
        <authorList>
            <person name="Criscuolo A."/>
        </authorList>
    </citation>
    <scope>NUCLEOTIDE SEQUENCE [LARGE SCALE GENOMIC DNA]</scope>
    <source>
        <strain evidence="1">CECT7796</strain>
    </source>
</reference>
<dbReference type="EMBL" id="CADCST010000118">
    <property type="protein sequence ID" value="CAA9201613.1"/>
    <property type="molecule type" value="Genomic_DNA"/>
</dbReference>
<sequence>MRNSESKITQGLLNEDTLYLDVRSQFLLHEH</sequence>
<comment type="caution">
    <text evidence="1">The sequence shown here is derived from an EMBL/GenBank/DDBJ whole genome shotgun (WGS) entry which is preliminary data.</text>
</comment>
<dbReference type="Proteomes" id="UP000474567">
    <property type="component" value="Unassembled WGS sequence"/>
</dbReference>
<accession>A0ABN7ERR5</accession>
<evidence type="ECO:0000313" key="1">
    <source>
        <dbReference type="EMBL" id="CAA9201613.1"/>
    </source>
</evidence>
<proteinExistence type="predicted"/>